<dbReference type="Proteomes" id="UP000426265">
    <property type="component" value="Unassembled WGS sequence"/>
</dbReference>
<dbReference type="InterPro" id="IPR008265">
    <property type="entry name" value="Lipase_GDSL_AS"/>
</dbReference>
<reference evidence="6" key="1">
    <citation type="journal article" date="2016" name="Proc. Natl. Acad. Sci. U.S.A.">
        <title>Chromosome-level assembly of Arabidopsis thaliana Ler reveals the extent of translocation and inversion polymorphisms.</title>
        <authorList>
            <person name="Zapata L."/>
            <person name="Ding J."/>
            <person name="Willing E.M."/>
            <person name="Hartwig B."/>
            <person name="Bezdan D."/>
            <person name="Jiao W.B."/>
            <person name="Patel V."/>
            <person name="Velikkakam James G."/>
            <person name="Koornneef M."/>
            <person name="Ossowski S."/>
            <person name="Schneeberger K."/>
        </authorList>
    </citation>
    <scope>NUCLEOTIDE SEQUENCE [LARGE SCALE GENOMIC DNA]</scope>
    <source>
        <strain evidence="6">cv. Landsberg erecta</strain>
    </source>
</reference>
<dbReference type="FunFam" id="3.40.50.1110:FF:000003">
    <property type="entry name" value="GDSL esterase/lipase APG"/>
    <property type="match status" value="1"/>
</dbReference>
<evidence type="ECO:0000256" key="2">
    <source>
        <dbReference type="ARBA" id="ARBA00022729"/>
    </source>
</evidence>
<evidence type="ECO:0008006" key="8">
    <source>
        <dbReference type="Google" id="ProtNLM"/>
    </source>
</evidence>
<protein>
    <recommendedName>
        <fullName evidence="8">Anther-specific proline-rich protein APG</fullName>
    </recommendedName>
</protein>
<dbReference type="ExpressionAtlas" id="A0A178W7L4">
    <property type="expression patterns" value="baseline and differential"/>
</dbReference>
<dbReference type="InterPro" id="IPR035669">
    <property type="entry name" value="SGNH_plant_lipase-like"/>
</dbReference>
<sequence>MKRSSLVDSCSYSRIFRSIFCLLSFCIFFLTTTNAQVMHRRLWPWPLWPRPYPQPWPMNPPTPDPSPKPVAPPGPSPKPVAPPGPSPCPSPPPKPQPKPPPAPSPSPCPSPPPKPQPKPVPPPACPPTPPKPQPKPAPPPAPKPAPPPAPKPVPCPSPPKPPAPTPKPVPPHGPPPKPAPAPTPAPSPKPAPSPPKPENKTIPAVFFFGDSVFDTGNNNNLETKIKSNYRPYGMDFKFRVATGRFSNGMVASDYLAKYMGVKEIVPAYLDPKIQPNDLLTGVSFASGGAGYNPTTSEAANAIPMLDQLTYFQDYIEKVNRLVRQEKSQYKLAGLEKTNQLISKGVAIVVGGSNDLIITYFGSGAQRLKNDIDSYTTIIADSAASFVLQLYGYGARRIGVIGTPPLGCVPSQRLKKKKICNEELNYASQLFNSKLLLILGQLSKTLPNSTFVYMDIYTIISQMLETPAAYGFEETKKPCCKTGLLSAGALCKKSTSKICPNTSSYLFWDGVHPTQRAYKTINKVLIKEYLHVLSK</sequence>
<dbReference type="InterPro" id="IPR050592">
    <property type="entry name" value="GDSL_lipolytic_enzyme"/>
</dbReference>
<reference evidence="4" key="2">
    <citation type="submission" date="2016-03" db="EMBL/GenBank/DDBJ databases">
        <title>Full-length assembly of Arabidopsis thaliana Ler reveals the complement of translocations and inversions.</title>
        <authorList>
            <person name="Zapata L."/>
            <person name="Schneeberger K."/>
            <person name="Ossowski S."/>
        </authorList>
    </citation>
    <scope>NUCLEOTIDE SEQUENCE [LARGE SCALE GENOMIC DNA]</scope>
    <source>
        <tissue evidence="4">Leaf</tissue>
    </source>
</reference>
<dbReference type="EMBL" id="LUHQ01000001">
    <property type="protein sequence ID" value="OAP14136.1"/>
    <property type="molecule type" value="Genomic_DNA"/>
</dbReference>
<evidence type="ECO:0000313" key="4">
    <source>
        <dbReference type="EMBL" id="OAP14136.1"/>
    </source>
</evidence>
<dbReference type="SUPFAM" id="SSF52266">
    <property type="entry name" value="SGNH hydrolase"/>
    <property type="match status" value="1"/>
</dbReference>
<dbReference type="Gene3D" id="3.40.50.1110">
    <property type="entry name" value="SGNH hydrolase"/>
    <property type="match status" value="1"/>
</dbReference>
<dbReference type="Proteomes" id="UP000078284">
    <property type="component" value="Chromosome 1"/>
</dbReference>
<dbReference type="PANTHER" id="PTHR45642:SF49">
    <property type="entry name" value="ANTHER-SPECIFIC PROLINE-RICH PROTEIN APG"/>
    <property type="match status" value="1"/>
</dbReference>
<feature type="compositionally biased region" description="Pro residues" evidence="3">
    <location>
        <begin position="59"/>
        <end position="196"/>
    </location>
</feature>
<proteinExistence type="inferred from homology"/>
<evidence type="ECO:0000313" key="6">
    <source>
        <dbReference type="Proteomes" id="UP000078284"/>
    </source>
</evidence>
<dbReference type="InterPro" id="IPR036514">
    <property type="entry name" value="SGNH_hydro_sf"/>
</dbReference>
<keyword evidence="2" id="KW-0732">Signal</keyword>
<evidence type="ECO:0000313" key="5">
    <source>
        <dbReference type="EMBL" id="VYS46649.1"/>
    </source>
</evidence>
<dbReference type="AlphaFoldDB" id="A0A178W7L4"/>
<dbReference type="InterPro" id="IPR001087">
    <property type="entry name" value="GDSL"/>
</dbReference>
<dbReference type="PANTHER" id="PTHR45642">
    <property type="entry name" value="GDSL ESTERASE/LIPASE EXL3"/>
    <property type="match status" value="1"/>
</dbReference>
<organism evidence="4 6">
    <name type="scientific">Arabidopsis thaliana</name>
    <name type="common">Mouse-ear cress</name>
    <dbReference type="NCBI Taxonomy" id="3702"/>
    <lineage>
        <taxon>Eukaryota</taxon>
        <taxon>Viridiplantae</taxon>
        <taxon>Streptophyta</taxon>
        <taxon>Embryophyta</taxon>
        <taxon>Tracheophyta</taxon>
        <taxon>Spermatophyta</taxon>
        <taxon>Magnoliopsida</taxon>
        <taxon>eudicotyledons</taxon>
        <taxon>Gunneridae</taxon>
        <taxon>Pentapetalae</taxon>
        <taxon>rosids</taxon>
        <taxon>malvids</taxon>
        <taxon>Brassicales</taxon>
        <taxon>Brassicaceae</taxon>
        <taxon>Camelineae</taxon>
        <taxon>Arabidopsis</taxon>
    </lineage>
</organism>
<accession>A0A178W7L4</accession>
<dbReference type="CDD" id="cd01837">
    <property type="entry name" value="SGNH_plant_lipase_like"/>
    <property type="match status" value="1"/>
</dbReference>
<dbReference type="GO" id="GO:0016298">
    <property type="term" value="F:lipase activity"/>
    <property type="evidence" value="ECO:0007669"/>
    <property type="project" value="InterPro"/>
</dbReference>
<feature type="region of interest" description="Disordered" evidence="3">
    <location>
        <begin position="59"/>
        <end position="202"/>
    </location>
</feature>
<dbReference type="GO" id="GO:0006629">
    <property type="term" value="P:lipid metabolic process"/>
    <property type="evidence" value="ECO:0007669"/>
    <property type="project" value="InterPro"/>
</dbReference>
<evidence type="ECO:0000313" key="7">
    <source>
        <dbReference type="Proteomes" id="UP000426265"/>
    </source>
</evidence>
<evidence type="ECO:0000256" key="3">
    <source>
        <dbReference type="SAM" id="MobiDB-lite"/>
    </source>
</evidence>
<reference evidence="5 7" key="3">
    <citation type="submission" date="2019-11" db="EMBL/GenBank/DDBJ databases">
        <authorList>
            <person name="Jiao W.-B."/>
            <person name="Schneeberger K."/>
        </authorList>
    </citation>
    <scope>NUCLEOTIDE SEQUENCE [LARGE SCALE GENOMIC DNA]</scope>
    <source>
        <strain evidence="7">cv. An-1</strain>
    </source>
</reference>
<gene>
    <name evidence="4" type="ordered locus">AXX17_At1g21110</name>
    <name evidence="5" type="ORF">AN1_LOCUS2148</name>
</gene>
<name>A0A178W7L4_ARATH</name>
<comment type="similarity">
    <text evidence="1">Belongs to the 'GDSL' lipolytic enzyme family.</text>
</comment>
<dbReference type="Pfam" id="PF00657">
    <property type="entry name" value="Lipase_GDSL"/>
    <property type="match status" value="1"/>
</dbReference>
<dbReference type="EMBL" id="CACRSJ010000104">
    <property type="protein sequence ID" value="VYS46649.1"/>
    <property type="molecule type" value="Genomic_DNA"/>
</dbReference>
<evidence type="ECO:0000256" key="1">
    <source>
        <dbReference type="ARBA" id="ARBA00008668"/>
    </source>
</evidence>
<dbReference type="PROSITE" id="PS01098">
    <property type="entry name" value="LIPASE_GDSL_SER"/>
    <property type="match status" value="1"/>
</dbReference>